<reference evidence="1 2" key="1">
    <citation type="submission" date="2023-03" db="EMBL/GenBank/DDBJ databases">
        <title>WGS of Gossypium arboreum.</title>
        <authorList>
            <person name="Yu D."/>
        </authorList>
    </citation>
    <scope>NUCLEOTIDE SEQUENCE [LARGE SCALE GENOMIC DNA]</scope>
    <source>
        <tissue evidence="1">Leaf</tissue>
    </source>
</reference>
<name>A0ABR0NHJ1_GOSAR</name>
<evidence type="ECO:0000313" key="2">
    <source>
        <dbReference type="Proteomes" id="UP001358586"/>
    </source>
</evidence>
<gene>
    <name evidence="1" type="ORF">PVK06_035702</name>
</gene>
<sequence length="139" mass="15572">MDVGGVTTRLQKDTRHLKQEMTKLQVELSQWDTKLGTRLKEFKEEFHGELKLELQGLFKQYLGNLVFAYSATPSIDRGKGVLGGPPSSFALKDRLPISPTMELGGMGTPSRSSSLEIISRPHKLKCPRFDGLYFLGWCA</sequence>
<organism evidence="1 2">
    <name type="scientific">Gossypium arboreum</name>
    <name type="common">Tree cotton</name>
    <name type="synonym">Gossypium nanking</name>
    <dbReference type="NCBI Taxonomy" id="29729"/>
    <lineage>
        <taxon>Eukaryota</taxon>
        <taxon>Viridiplantae</taxon>
        <taxon>Streptophyta</taxon>
        <taxon>Embryophyta</taxon>
        <taxon>Tracheophyta</taxon>
        <taxon>Spermatophyta</taxon>
        <taxon>Magnoliopsida</taxon>
        <taxon>eudicotyledons</taxon>
        <taxon>Gunneridae</taxon>
        <taxon>Pentapetalae</taxon>
        <taxon>rosids</taxon>
        <taxon>malvids</taxon>
        <taxon>Malvales</taxon>
        <taxon>Malvaceae</taxon>
        <taxon>Malvoideae</taxon>
        <taxon>Gossypium</taxon>
    </lineage>
</organism>
<accession>A0ABR0NHJ1</accession>
<proteinExistence type="predicted"/>
<comment type="caution">
    <text evidence="1">The sequence shown here is derived from an EMBL/GenBank/DDBJ whole genome shotgun (WGS) entry which is preliminary data.</text>
</comment>
<protein>
    <submittedName>
        <fullName evidence="1">Uncharacterized protein</fullName>
    </submittedName>
</protein>
<keyword evidence="2" id="KW-1185">Reference proteome</keyword>
<dbReference type="Proteomes" id="UP001358586">
    <property type="component" value="Chromosome 10"/>
</dbReference>
<evidence type="ECO:0000313" key="1">
    <source>
        <dbReference type="EMBL" id="KAK5794473.1"/>
    </source>
</evidence>
<dbReference type="EMBL" id="JARKNE010000010">
    <property type="protein sequence ID" value="KAK5794473.1"/>
    <property type="molecule type" value="Genomic_DNA"/>
</dbReference>